<feature type="transmembrane region" description="Helical" evidence="1">
    <location>
        <begin position="81"/>
        <end position="100"/>
    </location>
</feature>
<organism evidence="2 3">
    <name type="scientific">Adineta ricciae</name>
    <name type="common">Rotifer</name>
    <dbReference type="NCBI Taxonomy" id="249248"/>
    <lineage>
        <taxon>Eukaryota</taxon>
        <taxon>Metazoa</taxon>
        <taxon>Spiralia</taxon>
        <taxon>Gnathifera</taxon>
        <taxon>Rotifera</taxon>
        <taxon>Eurotatoria</taxon>
        <taxon>Bdelloidea</taxon>
        <taxon>Adinetida</taxon>
        <taxon>Adinetidae</taxon>
        <taxon>Adineta</taxon>
    </lineage>
</organism>
<keyword evidence="1" id="KW-0472">Membrane</keyword>
<keyword evidence="3" id="KW-1185">Reference proteome</keyword>
<dbReference type="Proteomes" id="UP000663828">
    <property type="component" value="Unassembled WGS sequence"/>
</dbReference>
<evidence type="ECO:0000256" key="1">
    <source>
        <dbReference type="SAM" id="Phobius"/>
    </source>
</evidence>
<dbReference type="EMBL" id="CAJNOR010003238">
    <property type="protein sequence ID" value="CAF1392725.1"/>
    <property type="molecule type" value="Genomic_DNA"/>
</dbReference>
<evidence type="ECO:0000313" key="2">
    <source>
        <dbReference type="EMBL" id="CAF1392725.1"/>
    </source>
</evidence>
<feature type="transmembrane region" description="Helical" evidence="1">
    <location>
        <begin position="44"/>
        <end position="61"/>
    </location>
</feature>
<gene>
    <name evidence="2" type="ORF">XAT740_LOCUS33694</name>
</gene>
<feature type="non-terminal residue" evidence="2">
    <location>
        <position position="1"/>
    </location>
</feature>
<dbReference type="AlphaFoldDB" id="A0A815KLN7"/>
<protein>
    <submittedName>
        <fullName evidence="2">Uncharacterized protein</fullName>
    </submittedName>
</protein>
<keyword evidence="1" id="KW-0812">Transmembrane</keyword>
<comment type="caution">
    <text evidence="2">The sequence shown here is derived from an EMBL/GenBank/DDBJ whole genome shotgun (WGS) entry which is preliminary data.</text>
</comment>
<proteinExistence type="predicted"/>
<reference evidence="2" key="1">
    <citation type="submission" date="2021-02" db="EMBL/GenBank/DDBJ databases">
        <authorList>
            <person name="Nowell W R."/>
        </authorList>
    </citation>
    <scope>NUCLEOTIDE SEQUENCE</scope>
</reference>
<keyword evidence="1" id="KW-1133">Transmembrane helix</keyword>
<evidence type="ECO:0000313" key="3">
    <source>
        <dbReference type="Proteomes" id="UP000663828"/>
    </source>
</evidence>
<name>A0A815KLN7_ADIRI</name>
<feature type="transmembrane region" description="Helical" evidence="1">
    <location>
        <begin position="15"/>
        <end position="37"/>
    </location>
</feature>
<sequence>MLTSINPYEIIEFYYVRYFCLTLLIFGTFVSCSWYFLIGTFENFIALYIGCLTRFLSTFNINPTTPLSASLYCKFRSYFTYGSLSTSIWLIIGACIDRWASSSSNVQIRSISTIKMAKRIL</sequence>
<accession>A0A815KLN7</accession>